<dbReference type="PANTHER" id="PTHR11910">
    <property type="entry name" value="ATP SYNTHASE DELTA CHAIN"/>
    <property type="match status" value="1"/>
</dbReference>
<dbReference type="AlphaFoldDB" id="A0A1E3QVN9"/>
<dbReference type="InterPro" id="IPR000711">
    <property type="entry name" value="ATPase_OSCP/dsu"/>
</dbReference>
<proteinExistence type="inferred from homology"/>
<evidence type="ECO:0000256" key="6">
    <source>
        <dbReference type="ARBA" id="ARBA00023065"/>
    </source>
</evidence>
<evidence type="ECO:0000256" key="5">
    <source>
        <dbReference type="ARBA" id="ARBA00022781"/>
    </source>
</evidence>
<dbReference type="Pfam" id="PF00213">
    <property type="entry name" value="OSCP"/>
    <property type="match status" value="1"/>
</dbReference>
<evidence type="ECO:0000256" key="2">
    <source>
        <dbReference type="ARBA" id="ARBA00007046"/>
    </source>
</evidence>
<keyword evidence="8" id="KW-0066">ATP synthesis</keyword>
<evidence type="ECO:0000256" key="7">
    <source>
        <dbReference type="ARBA" id="ARBA00023136"/>
    </source>
</evidence>
<organism evidence="9 10">
    <name type="scientific">Babjeviella inositovora NRRL Y-12698</name>
    <dbReference type="NCBI Taxonomy" id="984486"/>
    <lineage>
        <taxon>Eukaryota</taxon>
        <taxon>Fungi</taxon>
        <taxon>Dikarya</taxon>
        <taxon>Ascomycota</taxon>
        <taxon>Saccharomycotina</taxon>
        <taxon>Pichiomycetes</taxon>
        <taxon>Serinales incertae sedis</taxon>
        <taxon>Babjeviella</taxon>
    </lineage>
</organism>
<dbReference type="GO" id="GO:0045259">
    <property type="term" value="C:proton-transporting ATP synthase complex"/>
    <property type="evidence" value="ECO:0007669"/>
    <property type="project" value="EnsemblFungi"/>
</dbReference>
<evidence type="ECO:0000256" key="1">
    <source>
        <dbReference type="ARBA" id="ARBA00004370"/>
    </source>
</evidence>
<dbReference type="HAMAP" id="MF_01416">
    <property type="entry name" value="ATP_synth_delta_bact"/>
    <property type="match status" value="1"/>
</dbReference>
<dbReference type="RefSeq" id="XP_018986355.1">
    <property type="nucleotide sequence ID" value="XM_019128235.1"/>
</dbReference>
<keyword evidence="4" id="KW-0813">Transport</keyword>
<keyword evidence="10" id="KW-1185">Reference proteome</keyword>
<dbReference type="Gene3D" id="1.10.520.20">
    <property type="entry name" value="N-terminal domain of the delta subunit of the F1F0-ATP synthase"/>
    <property type="match status" value="1"/>
</dbReference>
<evidence type="ECO:0000313" key="10">
    <source>
        <dbReference type="Proteomes" id="UP000094336"/>
    </source>
</evidence>
<dbReference type="OrthoDB" id="1262810at2759"/>
<dbReference type="SUPFAM" id="SSF47928">
    <property type="entry name" value="N-terminal domain of the delta subunit of the F1F0-ATP synthase"/>
    <property type="match status" value="1"/>
</dbReference>
<keyword evidence="6" id="KW-0406">Ion transport</keyword>
<dbReference type="GO" id="GO:0005743">
    <property type="term" value="C:mitochondrial inner membrane"/>
    <property type="evidence" value="ECO:0007669"/>
    <property type="project" value="EnsemblFungi"/>
</dbReference>
<dbReference type="NCBIfam" id="TIGR01145">
    <property type="entry name" value="ATP_synt_delta"/>
    <property type="match status" value="1"/>
</dbReference>
<dbReference type="STRING" id="984486.A0A1E3QVN9"/>
<dbReference type="EMBL" id="KV454428">
    <property type="protein sequence ID" value="ODQ81027.1"/>
    <property type="molecule type" value="Genomic_DNA"/>
</dbReference>
<evidence type="ECO:0000256" key="8">
    <source>
        <dbReference type="ARBA" id="ARBA00023310"/>
    </source>
</evidence>
<keyword evidence="5" id="KW-0375">Hydrogen ion transport</keyword>
<accession>A0A1E3QVN9</accession>
<protein>
    <recommendedName>
        <fullName evidence="3">ATP synthase subunit 5, mitochondrial</fullName>
    </recommendedName>
</protein>
<evidence type="ECO:0000256" key="3">
    <source>
        <dbReference type="ARBA" id="ARBA00014723"/>
    </source>
</evidence>
<dbReference type="Proteomes" id="UP000094336">
    <property type="component" value="Unassembled WGS sequence"/>
</dbReference>
<comment type="similarity">
    <text evidence="2">Belongs to the ATPase delta chain family.</text>
</comment>
<dbReference type="GO" id="GO:0046933">
    <property type="term" value="F:proton-transporting ATP synthase activity, rotational mechanism"/>
    <property type="evidence" value="ECO:0007669"/>
    <property type="project" value="EnsemblFungi"/>
</dbReference>
<name>A0A1E3QVN9_9ASCO</name>
<evidence type="ECO:0000256" key="4">
    <source>
        <dbReference type="ARBA" id="ARBA00022448"/>
    </source>
</evidence>
<gene>
    <name evidence="9" type="ORF">BABINDRAFT_160447</name>
</gene>
<keyword evidence="7" id="KW-0472">Membrane</keyword>
<sequence length="207" mass="21845">MFASRLSVRSMATVAKGVKPPKQLFGIDGTYATALFTAASKSTSIEAANKSLGDLEALVKADPKLGEFFANPALSLGDRKLVVSTLKEKIPSLDASVTNFLTVLAENNRFAELGAITKQFSILNEAFNGVVEATVTSAVALDNKTLSKIQTAISKSKYVAAGQTLKITNQVNPEILGGLVVEVADRTADLSISSKVSRLNKALQEAI</sequence>
<dbReference type="InterPro" id="IPR026015">
    <property type="entry name" value="ATP_synth_OSCP/delta_N_sf"/>
</dbReference>
<reference evidence="10" key="1">
    <citation type="submission" date="2016-05" db="EMBL/GenBank/DDBJ databases">
        <title>Comparative genomics of biotechnologically important yeasts.</title>
        <authorList>
            <consortium name="DOE Joint Genome Institute"/>
            <person name="Riley R."/>
            <person name="Haridas S."/>
            <person name="Wolfe K.H."/>
            <person name="Lopes M.R."/>
            <person name="Hittinger C.T."/>
            <person name="Goker M."/>
            <person name="Salamov A."/>
            <person name="Wisecaver J."/>
            <person name="Long T.M."/>
            <person name="Aerts A.L."/>
            <person name="Barry K."/>
            <person name="Choi C."/>
            <person name="Clum A."/>
            <person name="Coughlan A.Y."/>
            <person name="Deshpande S."/>
            <person name="Douglass A.P."/>
            <person name="Hanson S.J."/>
            <person name="Klenk H.-P."/>
            <person name="Labutti K."/>
            <person name="Lapidus A."/>
            <person name="Lindquist E."/>
            <person name="Lipzen A."/>
            <person name="Meier-Kolthoff J.P."/>
            <person name="Ohm R.A."/>
            <person name="Otillar R.P."/>
            <person name="Pangilinan J."/>
            <person name="Peng Y."/>
            <person name="Rokas A."/>
            <person name="Rosa C.A."/>
            <person name="Scheuner C."/>
            <person name="Sibirny A.A."/>
            <person name="Slot J.C."/>
            <person name="Stielow J.B."/>
            <person name="Sun H."/>
            <person name="Kurtzman C.P."/>
            <person name="Blackwell M."/>
            <person name="Grigoriev I.V."/>
            <person name="Jeffries T.W."/>
        </authorList>
    </citation>
    <scope>NUCLEOTIDE SEQUENCE [LARGE SCALE GENOMIC DNA]</scope>
    <source>
        <strain evidence="10">NRRL Y-12698</strain>
    </source>
</reference>
<dbReference type="PRINTS" id="PR00125">
    <property type="entry name" value="ATPASEDELTA"/>
</dbReference>
<dbReference type="GeneID" id="30146088"/>
<comment type="subcellular location">
    <subcellularLocation>
        <location evidence="1">Membrane</location>
    </subcellularLocation>
</comment>
<evidence type="ECO:0000313" key="9">
    <source>
        <dbReference type="EMBL" id="ODQ81027.1"/>
    </source>
</evidence>